<accession>A0A2N8ZHZ9</accession>
<name>A0A2N8ZHZ9_9VIBR</name>
<keyword evidence="2" id="KW-1185">Reference proteome</keyword>
<gene>
    <name evidence="1" type="ORF">VTAP4600_A3580</name>
</gene>
<proteinExistence type="predicted"/>
<dbReference type="Proteomes" id="UP000235828">
    <property type="component" value="Chromosome A"/>
</dbReference>
<protein>
    <submittedName>
        <fullName evidence="1">Uncharacterized protein</fullName>
    </submittedName>
</protein>
<reference evidence="1 2" key="1">
    <citation type="submission" date="2017-10" db="EMBL/GenBank/DDBJ databases">
        <authorList>
            <person name="Banno H."/>
            <person name="Chua N.-H."/>
        </authorList>
    </citation>
    <scope>NUCLEOTIDE SEQUENCE [LARGE SCALE GENOMIC DNA]</scope>
    <source>
        <strain evidence="1">Vibrio tapetis CECT4600</strain>
    </source>
</reference>
<dbReference type="EMBL" id="LT960611">
    <property type="protein sequence ID" value="SON51527.1"/>
    <property type="molecule type" value="Genomic_DNA"/>
</dbReference>
<dbReference type="KEGG" id="vta:A3580"/>
<organism evidence="1 2">
    <name type="scientific">Vibrio tapetis subsp. tapetis</name>
    <dbReference type="NCBI Taxonomy" id="1671868"/>
    <lineage>
        <taxon>Bacteria</taxon>
        <taxon>Pseudomonadati</taxon>
        <taxon>Pseudomonadota</taxon>
        <taxon>Gammaproteobacteria</taxon>
        <taxon>Vibrionales</taxon>
        <taxon>Vibrionaceae</taxon>
        <taxon>Vibrio</taxon>
    </lineage>
</organism>
<dbReference type="AlphaFoldDB" id="A0A2N8ZHZ9"/>
<evidence type="ECO:0000313" key="2">
    <source>
        <dbReference type="Proteomes" id="UP000235828"/>
    </source>
</evidence>
<evidence type="ECO:0000313" key="1">
    <source>
        <dbReference type="EMBL" id="SON51527.1"/>
    </source>
</evidence>
<sequence length="52" mass="6003">MFEFNQDEITCRCSAGNMMRLSSKNAVIRGERVAQFCGYLNDCRQHLIDRCA</sequence>